<evidence type="ECO:0000256" key="5">
    <source>
        <dbReference type="ARBA" id="ARBA00023136"/>
    </source>
</evidence>
<dbReference type="InterPro" id="IPR050189">
    <property type="entry name" value="MFS_Efflux_Transporters"/>
</dbReference>
<dbReference type="RefSeq" id="WP_265258090.1">
    <property type="nucleotide sequence ID" value="NZ_QZCV01000002.1"/>
</dbReference>
<feature type="transmembrane region" description="Helical" evidence="6">
    <location>
        <begin position="128"/>
        <end position="148"/>
    </location>
</feature>
<feature type="transmembrane region" description="Helical" evidence="6">
    <location>
        <begin position="44"/>
        <end position="63"/>
    </location>
</feature>
<keyword evidence="5 6" id="KW-0472">Membrane</keyword>
<feature type="transmembrane region" description="Helical" evidence="6">
    <location>
        <begin position="266"/>
        <end position="284"/>
    </location>
</feature>
<dbReference type="InterPro" id="IPR011701">
    <property type="entry name" value="MFS"/>
</dbReference>
<evidence type="ECO:0000256" key="4">
    <source>
        <dbReference type="ARBA" id="ARBA00022989"/>
    </source>
</evidence>
<keyword evidence="9" id="KW-1185">Reference proteome</keyword>
<keyword evidence="3 6" id="KW-0812">Transmembrane</keyword>
<evidence type="ECO:0000256" key="3">
    <source>
        <dbReference type="ARBA" id="ARBA00022692"/>
    </source>
</evidence>
<evidence type="ECO:0000256" key="2">
    <source>
        <dbReference type="ARBA" id="ARBA00022475"/>
    </source>
</evidence>
<feature type="transmembrane region" description="Helical" evidence="6">
    <location>
        <begin position="160"/>
        <end position="181"/>
    </location>
</feature>
<protein>
    <submittedName>
        <fullName evidence="8">MFS transporter</fullName>
    </submittedName>
</protein>
<dbReference type="PANTHER" id="PTHR43124">
    <property type="entry name" value="PURINE EFFLUX PUMP PBUE"/>
    <property type="match status" value="1"/>
</dbReference>
<organism evidence="8 9">
    <name type="scientific">Verminephrobacter aporrectodeae subsp. tuberculatae</name>
    <dbReference type="NCBI Taxonomy" id="1110392"/>
    <lineage>
        <taxon>Bacteria</taxon>
        <taxon>Pseudomonadati</taxon>
        <taxon>Pseudomonadota</taxon>
        <taxon>Betaproteobacteria</taxon>
        <taxon>Burkholderiales</taxon>
        <taxon>Comamonadaceae</taxon>
        <taxon>Verminephrobacter</taxon>
    </lineage>
</organism>
<comment type="subcellular location">
    <subcellularLocation>
        <location evidence="1">Cell membrane</location>
        <topology evidence="1">Multi-pass membrane protein</topology>
    </subcellularLocation>
</comment>
<feature type="transmembrane region" description="Helical" evidence="6">
    <location>
        <begin position="70"/>
        <end position="89"/>
    </location>
</feature>
<gene>
    <name evidence="8" type="ORF">D5039_13255</name>
</gene>
<proteinExistence type="predicted"/>
<dbReference type="EMBL" id="QZCW01000002">
    <property type="protein sequence ID" value="MCW5322081.1"/>
    <property type="molecule type" value="Genomic_DNA"/>
</dbReference>
<dbReference type="Gene3D" id="1.20.1250.20">
    <property type="entry name" value="MFS general substrate transporter like domains"/>
    <property type="match status" value="2"/>
</dbReference>
<dbReference type="Pfam" id="PF07690">
    <property type="entry name" value="MFS_1"/>
    <property type="match status" value="1"/>
</dbReference>
<dbReference type="Proteomes" id="UP001208935">
    <property type="component" value="Unassembled WGS sequence"/>
</dbReference>
<name>A0ABT3KUR4_9BURK</name>
<feature type="transmembrane region" description="Helical" evidence="6">
    <location>
        <begin position="202"/>
        <end position="223"/>
    </location>
</feature>
<evidence type="ECO:0000256" key="6">
    <source>
        <dbReference type="SAM" id="Phobius"/>
    </source>
</evidence>
<dbReference type="SUPFAM" id="SSF103473">
    <property type="entry name" value="MFS general substrate transporter"/>
    <property type="match status" value="1"/>
</dbReference>
<dbReference type="InterPro" id="IPR020846">
    <property type="entry name" value="MFS_dom"/>
</dbReference>
<feature type="transmembrane region" description="Helical" evidence="6">
    <location>
        <begin position="354"/>
        <end position="373"/>
    </location>
</feature>
<evidence type="ECO:0000259" key="7">
    <source>
        <dbReference type="PROSITE" id="PS50850"/>
    </source>
</evidence>
<keyword evidence="4 6" id="KW-1133">Transmembrane helix</keyword>
<accession>A0ABT3KUR4</accession>
<sequence length="383" mass="39952">MPFSILILALGIFVINTSEFVIMGLLPEVAADLGVSIPAAGYLISGYAFGVVLGAPLLTPFLVQAPRKAVLVALMGFFTLGNLACALAPSYEWMITARIITALAQATFFGLGAVVATQLVAPGKAARAIAAVFLGSTIANMIGSPAGTAIGQELGWRTSFLILAGVAGVAALMLILFLPRVSAQKIANLKTEFSVLARPEMIRALMTTTLGFGGTFTTFTFIAPMLTDVTGLSSGWVAPLLLLFGFGMFLGNPLGGRLADWNIHRAVQYSLAFLIVVLLSVSLVMQYPVWMIAAVFFFGMALFSTIPPLQIQVMSHAGDAPVLASAFNIAAFNLGNGLGAWLGAMALDKGASYMQLPLIGAAMCAAGLGLAWIRSTAPKAAIR</sequence>
<evidence type="ECO:0000313" key="9">
    <source>
        <dbReference type="Proteomes" id="UP001208935"/>
    </source>
</evidence>
<comment type="caution">
    <text evidence="8">The sequence shown here is derived from an EMBL/GenBank/DDBJ whole genome shotgun (WGS) entry which is preliminary data.</text>
</comment>
<dbReference type="InterPro" id="IPR036259">
    <property type="entry name" value="MFS_trans_sf"/>
</dbReference>
<feature type="transmembrane region" description="Helical" evidence="6">
    <location>
        <begin position="290"/>
        <end position="309"/>
    </location>
</feature>
<dbReference type="CDD" id="cd17324">
    <property type="entry name" value="MFS_NepI_like"/>
    <property type="match status" value="1"/>
</dbReference>
<evidence type="ECO:0000256" key="1">
    <source>
        <dbReference type="ARBA" id="ARBA00004651"/>
    </source>
</evidence>
<feature type="transmembrane region" description="Helical" evidence="6">
    <location>
        <begin position="95"/>
        <end position="116"/>
    </location>
</feature>
<feature type="transmembrane region" description="Helical" evidence="6">
    <location>
        <begin position="235"/>
        <end position="254"/>
    </location>
</feature>
<dbReference type="PANTHER" id="PTHR43124:SF8">
    <property type="entry name" value="INNER MEMBRANE TRANSPORT PROTEIN YDHP"/>
    <property type="match status" value="1"/>
</dbReference>
<keyword evidence="2" id="KW-1003">Cell membrane</keyword>
<feature type="domain" description="Major facilitator superfamily (MFS) profile" evidence="7">
    <location>
        <begin position="4"/>
        <end position="379"/>
    </location>
</feature>
<feature type="transmembrane region" description="Helical" evidence="6">
    <location>
        <begin position="321"/>
        <end position="342"/>
    </location>
</feature>
<evidence type="ECO:0000313" key="8">
    <source>
        <dbReference type="EMBL" id="MCW5322081.1"/>
    </source>
</evidence>
<dbReference type="PROSITE" id="PS50850">
    <property type="entry name" value="MFS"/>
    <property type="match status" value="1"/>
</dbReference>
<reference evidence="9" key="1">
    <citation type="submission" date="2023-07" db="EMBL/GenBank/DDBJ databases">
        <title>Verminephrobacter genomes.</title>
        <authorList>
            <person name="Lund M.B."/>
        </authorList>
    </citation>
    <scope>NUCLEOTIDE SEQUENCE [LARGE SCALE GENOMIC DNA]</scope>
    <source>
        <strain evidence="9">AtM5-05</strain>
    </source>
</reference>